<organism evidence="2 3">
    <name type="scientific">Chiloscyllium punctatum</name>
    <name type="common">Brownbanded bambooshark</name>
    <name type="synonym">Hemiscyllium punctatum</name>
    <dbReference type="NCBI Taxonomy" id="137246"/>
    <lineage>
        <taxon>Eukaryota</taxon>
        <taxon>Metazoa</taxon>
        <taxon>Chordata</taxon>
        <taxon>Craniata</taxon>
        <taxon>Vertebrata</taxon>
        <taxon>Chondrichthyes</taxon>
        <taxon>Elasmobranchii</taxon>
        <taxon>Galeomorphii</taxon>
        <taxon>Galeoidea</taxon>
        <taxon>Orectolobiformes</taxon>
        <taxon>Hemiscylliidae</taxon>
        <taxon>Chiloscyllium</taxon>
    </lineage>
</organism>
<gene>
    <name evidence="2" type="ORF">chiPu_0028089</name>
</gene>
<dbReference type="AlphaFoldDB" id="A0A401TN77"/>
<comment type="caution">
    <text evidence="2">The sequence shown here is derived from an EMBL/GenBank/DDBJ whole genome shotgun (WGS) entry which is preliminary data.</text>
</comment>
<dbReference type="EMBL" id="BEZZ01122795">
    <property type="protein sequence ID" value="GCC44062.1"/>
    <property type="molecule type" value="Genomic_DNA"/>
</dbReference>
<evidence type="ECO:0000256" key="1">
    <source>
        <dbReference type="SAM" id="MobiDB-lite"/>
    </source>
</evidence>
<feature type="non-terminal residue" evidence="2">
    <location>
        <position position="1"/>
    </location>
</feature>
<feature type="region of interest" description="Disordered" evidence="1">
    <location>
        <begin position="50"/>
        <end position="73"/>
    </location>
</feature>
<protein>
    <submittedName>
        <fullName evidence="2">Uncharacterized protein</fullName>
    </submittedName>
</protein>
<keyword evidence="3" id="KW-1185">Reference proteome</keyword>
<evidence type="ECO:0000313" key="2">
    <source>
        <dbReference type="EMBL" id="GCC44062.1"/>
    </source>
</evidence>
<dbReference type="Proteomes" id="UP000287033">
    <property type="component" value="Unassembled WGS sequence"/>
</dbReference>
<sequence>RQLDSSQKSEGQGVRLWAGQLLLGSIALTEPQILKANGEKFLSLLDGGERKGKRFSRAESKYPDGGNDKGLVA</sequence>
<accession>A0A401TN77</accession>
<evidence type="ECO:0000313" key="3">
    <source>
        <dbReference type="Proteomes" id="UP000287033"/>
    </source>
</evidence>
<reference evidence="2 3" key="1">
    <citation type="journal article" date="2018" name="Nat. Ecol. Evol.">
        <title>Shark genomes provide insights into elasmobranch evolution and the origin of vertebrates.</title>
        <authorList>
            <person name="Hara Y"/>
            <person name="Yamaguchi K"/>
            <person name="Onimaru K"/>
            <person name="Kadota M"/>
            <person name="Koyanagi M"/>
            <person name="Keeley SD"/>
            <person name="Tatsumi K"/>
            <person name="Tanaka K"/>
            <person name="Motone F"/>
            <person name="Kageyama Y"/>
            <person name="Nozu R"/>
            <person name="Adachi N"/>
            <person name="Nishimura O"/>
            <person name="Nakagawa R"/>
            <person name="Tanegashima C"/>
            <person name="Kiyatake I"/>
            <person name="Matsumoto R"/>
            <person name="Murakumo K"/>
            <person name="Nishida K"/>
            <person name="Terakita A"/>
            <person name="Kuratani S"/>
            <person name="Sato K"/>
            <person name="Hyodo S Kuraku.S."/>
        </authorList>
    </citation>
    <scope>NUCLEOTIDE SEQUENCE [LARGE SCALE GENOMIC DNA]</scope>
</reference>
<name>A0A401TN77_CHIPU</name>
<proteinExistence type="predicted"/>